<keyword evidence="2" id="KW-0812">Transmembrane</keyword>
<reference evidence="3 4" key="1">
    <citation type="journal article" date="2019" name="Sci. Rep.">
        <title>Orb-weaving spider Araneus ventricosus genome elucidates the spidroin gene catalogue.</title>
        <authorList>
            <person name="Kono N."/>
            <person name="Nakamura H."/>
            <person name="Ohtoshi R."/>
            <person name="Moran D.A.P."/>
            <person name="Shinohara A."/>
            <person name="Yoshida Y."/>
            <person name="Fujiwara M."/>
            <person name="Mori M."/>
            <person name="Tomita M."/>
            <person name="Arakawa K."/>
        </authorList>
    </citation>
    <scope>NUCLEOTIDE SEQUENCE [LARGE SCALE GENOMIC DNA]</scope>
</reference>
<keyword evidence="2" id="KW-0472">Membrane</keyword>
<gene>
    <name evidence="3" type="ORF">AVEN_113495_1</name>
</gene>
<feature type="region of interest" description="Disordered" evidence="1">
    <location>
        <begin position="830"/>
        <end position="852"/>
    </location>
</feature>
<dbReference type="InterPro" id="IPR013783">
    <property type="entry name" value="Ig-like_fold"/>
</dbReference>
<keyword evidence="4" id="KW-1185">Reference proteome</keyword>
<dbReference type="SUPFAM" id="SSF49265">
    <property type="entry name" value="Fibronectin type III"/>
    <property type="match status" value="1"/>
</dbReference>
<dbReference type="PANTHER" id="PTHR34035">
    <property type="entry name" value="TESTIS-EXPRESSED PROTEIN 47"/>
    <property type="match status" value="1"/>
</dbReference>
<dbReference type="CDD" id="cd00063">
    <property type="entry name" value="FN3"/>
    <property type="match status" value="1"/>
</dbReference>
<dbReference type="OrthoDB" id="6349171at2759"/>
<evidence type="ECO:0000256" key="2">
    <source>
        <dbReference type="SAM" id="Phobius"/>
    </source>
</evidence>
<protein>
    <submittedName>
        <fullName evidence="3">Uncharacterized protein</fullName>
    </submittedName>
</protein>
<dbReference type="Pfam" id="PF24787">
    <property type="entry name" value="TEX47"/>
    <property type="match status" value="1"/>
</dbReference>
<dbReference type="InterPro" id="IPR055308">
    <property type="entry name" value="TEX47-like"/>
</dbReference>
<accession>A0A4Y2QU82</accession>
<comment type="caution">
    <text evidence="3">The sequence shown here is derived from an EMBL/GenBank/DDBJ whole genome shotgun (WGS) entry which is preliminary data.</text>
</comment>
<keyword evidence="2" id="KW-1133">Transmembrane helix</keyword>
<evidence type="ECO:0000313" key="4">
    <source>
        <dbReference type="Proteomes" id="UP000499080"/>
    </source>
</evidence>
<feature type="region of interest" description="Disordered" evidence="1">
    <location>
        <begin position="870"/>
        <end position="938"/>
    </location>
</feature>
<feature type="compositionally biased region" description="Basic and acidic residues" evidence="1">
    <location>
        <begin position="870"/>
        <end position="886"/>
    </location>
</feature>
<dbReference type="AlphaFoldDB" id="A0A4Y2QU82"/>
<dbReference type="Proteomes" id="UP000499080">
    <property type="component" value="Unassembled WGS sequence"/>
</dbReference>
<feature type="compositionally biased region" description="Polar residues" evidence="1">
    <location>
        <begin position="920"/>
        <end position="929"/>
    </location>
</feature>
<dbReference type="Gene3D" id="2.60.40.10">
    <property type="entry name" value="Immunoglobulins"/>
    <property type="match status" value="1"/>
</dbReference>
<dbReference type="EMBL" id="BGPR01014839">
    <property type="protein sequence ID" value="GBN66917.1"/>
    <property type="molecule type" value="Genomic_DNA"/>
</dbReference>
<dbReference type="PANTHER" id="PTHR34035:SF1">
    <property type="entry name" value="TESTIS-EXPRESSED PROTEIN 47"/>
    <property type="match status" value="1"/>
</dbReference>
<proteinExistence type="predicted"/>
<organism evidence="3 4">
    <name type="scientific">Araneus ventricosus</name>
    <name type="common">Orbweaver spider</name>
    <name type="synonym">Epeira ventricosa</name>
    <dbReference type="NCBI Taxonomy" id="182803"/>
    <lineage>
        <taxon>Eukaryota</taxon>
        <taxon>Metazoa</taxon>
        <taxon>Ecdysozoa</taxon>
        <taxon>Arthropoda</taxon>
        <taxon>Chelicerata</taxon>
        <taxon>Arachnida</taxon>
        <taxon>Araneae</taxon>
        <taxon>Araneomorphae</taxon>
        <taxon>Entelegynae</taxon>
        <taxon>Araneoidea</taxon>
        <taxon>Araneidae</taxon>
        <taxon>Araneus</taxon>
    </lineage>
</organism>
<sequence length="938" mass="104824">MSSTDTKSSEQIDKDMQDVFFRTCSDVLKEILEEQELKQPLRRLIIIGNIMYSNQKAVERQHEQFVASIQNCILEGANKISGILIIHENFFYHICESSDEFLGYIIEGTAELVARKTILGAKVIRNSGILQRFFNSWNTCRVRTPSYKESEEKIEINDEESSVHAIAQMIKKLEDAIFVLGSFLKFVPPQDFEEKINELVPIGVLLFKKELIDLYAEKFFLTVQEHVETYLTQREYVSFVEREWPPTSPVHDPKGYFDELDRLEEEVDKTLQQEEEQKKMKAKPGLRSSHWGLRKEFDSHAETENVVWEILYISILLQNSEVEEGSILLITASPLDKVPELSEKLKESGICLHVLRFTDEENPVDQTYDGVASSFHCFSHESLQNSLDVVDIFHALSRFLKNPVPELNDNFGIKTVASGNMSAQIPVAIPRDATAELYTLWLGRALGSSSIECKAGDADVELKPDTTATDIASFTFAPMDDDVTCSLGSAKQSPALTQVQMTTQKGHYFDFDTWIHDMSTENEQLPIIIYAKIYFGGYPVKDASVTTAVTLGDKQETVKMLDNGRGDPDVTQYDGIYSGYFINFLEKGDYQITVKVNDNEGRAKIGKENPPSMSATCCGSKVVSEQDEGVPAFEMEKHTVYVARNKTPDDGYPPSRILDLQVQISNNSKEVTLSWTAPGGGKAAGYTIKLFQNRESAVSNFDTTGTELNASSIVPGDIGEVEEFLISLEDLAEDETSYVTVRSWNEFKKSDISNVVEFILPKSGDESTAREGSSTPGGIIDDESTKRAQTRKRTIEIVVGVLGGIVVLCILVYLGVYFFVQRPKRKEEKARARKKAENGGGPRTVSAPSGQIGLNSIPADVILKHHNEVEKAKSLHKDPPIFKEENLDSSNSSPDLPENTRRNNKAAQYTMVQKAPEGTAANSSQQDPSKSPKRMTVV</sequence>
<evidence type="ECO:0000256" key="1">
    <source>
        <dbReference type="SAM" id="MobiDB-lite"/>
    </source>
</evidence>
<feature type="transmembrane region" description="Helical" evidence="2">
    <location>
        <begin position="797"/>
        <end position="820"/>
    </location>
</feature>
<feature type="region of interest" description="Disordered" evidence="1">
    <location>
        <begin position="765"/>
        <end position="786"/>
    </location>
</feature>
<name>A0A4Y2QU82_ARAVE</name>
<evidence type="ECO:0000313" key="3">
    <source>
        <dbReference type="EMBL" id="GBN66917.1"/>
    </source>
</evidence>
<dbReference type="InterPro" id="IPR036116">
    <property type="entry name" value="FN3_sf"/>
</dbReference>
<dbReference type="InterPro" id="IPR003961">
    <property type="entry name" value="FN3_dom"/>
</dbReference>